<dbReference type="VEuPathDB" id="VectorBase:LDEU005666"/>
<organism evidence="1 2">
    <name type="scientific">Leptotrombidium deliense</name>
    <dbReference type="NCBI Taxonomy" id="299467"/>
    <lineage>
        <taxon>Eukaryota</taxon>
        <taxon>Metazoa</taxon>
        <taxon>Ecdysozoa</taxon>
        <taxon>Arthropoda</taxon>
        <taxon>Chelicerata</taxon>
        <taxon>Arachnida</taxon>
        <taxon>Acari</taxon>
        <taxon>Acariformes</taxon>
        <taxon>Trombidiformes</taxon>
        <taxon>Prostigmata</taxon>
        <taxon>Anystina</taxon>
        <taxon>Parasitengona</taxon>
        <taxon>Trombiculoidea</taxon>
        <taxon>Trombiculidae</taxon>
        <taxon>Leptotrombidium</taxon>
    </lineage>
</organism>
<name>A0A443SFR8_9ACAR</name>
<evidence type="ECO:0000313" key="2">
    <source>
        <dbReference type="Proteomes" id="UP000288716"/>
    </source>
</evidence>
<sequence>MYTANLAAFLLLSGRQKEIDGLKDLMQQYKQHKT</sequence>
<proteinExistence type="predicted"/>
<keyword evidence="2" id="KW-1185">Reference proteome</keyword>
<comment type="caution">
    <text evidence="1">The sequence shown here is derived from an EMBL/GenBank/DDBJ whole genome shotgun (WGS) entry which is preliminary data.</text>
</comment>
<gene>
    <name evidence="1" type="ORF">B4U80_06713</name>
</gene>
<dbReference type="EMBL" id="NCKV01002814">
    <property type="protein sequence ID" value="RWS26373.1"/>
    <property type="molecule type" value="Genomic_DNA"/>
</dbReference>
<reference evidence="1 2" key="1">
    <citation type="journal article" date="2018" name="Gigascience">
        <title>Genomes of trombidid mites reveal novel predicted allergens and laterally-transferred genes associated with secondary metabolism.</title>
        <authorList>
            <person name="Dong X."/>
            <person name="Chaisiri K."/>
            <person name="Xia D."/>
            <person name="Armstrong S.D."/>
            <person name="Fang Y."/>
            <person name="Donnelly M.J."/>
            <person name="Kadowaki T."/>
            <person name="McGarry J.W."/>
            <person name="Darby A.C."/>
            <person name="Makepeace B.L."/>
        </authorList>
    </citation>
    <scope>NUCLEOTIDE SEQUENCE [LARGE SCALE GENOMIC DNA]</scope>
    <source>
        <strain evidence="1">UoL-UT</strain>
    </source>
</reference>
<dbReference type="Proteomes" id="UP000288716">
    <property type="component" value="Unassembled WGS sequence"/>
</dbReference>
<protein>
    <submittedName>
        <fullName evidence="1">Uncharacterized protein</fullName>
    </submittedName>
</protein>
<dbReference type="AlphaFoldDB" id="A0A443SFR8"/>
<accession>A0A443SFR8</accession>
<evidence type="ECO:0000313" key="1">
    <source>
        <dbReference type="EMBL" id="RWS26373.1"/>
    </source>
</evidence>